<organism evidence="2 3">
    <name type="scientific">Aspergillus wentii DTO 134E9</name>
    <dbReference type="NCBI Taxonomy" id="1073089"/>
    <lineage>
        <taxon>Eukaryota</taxon>
        <taxon>Fungi</taxon>
        <taxon>Dikarya</taxon>
        <taxon>Ascomycota</taxon>
        <taxon>Pezizomycotina</taxon>
        <taxon>Eurotiomycetes</taxon>
        <taxon>Eurotiomycetidae</taxon>
        <taxon>Eurotiales</taxon>
        <taxon>Aspergillaceae</taxon>
        <taxon>Aspergillus</taxon>
        <taxon>Aspergillus subgen. Cremei</taxon>
    </lineage>
</organism>
<sequence length="782" mass="87854">MPDKLILLVREVERLVTAPYAPSLQDLHNIVQHTSSTVISSWASCKLCQVGALVDVLVDGLSRSRVALPLLRAFAPVPAFRNALLERYPAVLDNFLEKAVENEEPEHFSACIALLSSPLPPDFIAPARLAPFVMKLIVKMGERPCAETMLPLYRLMTGLQTSPRTLYDVPFEILSSLQMELTKTLRNLDDHMGNLLCLATFARIASSQQINSEKEHGPDSLYWKLNINHLFGPRRGAKILDLVVKRVVFACSSGCSGFTSNEVAESVRLAIEICDSVEPEQKQTWIAASSSKVTIAKLFEKVTRDGIDHGVQMMGVTFLASLLPPAFLSQEILALGLQGLLSDDSKHVLEVIPCELIPRLVEANVIYSGELIISKLFDYVFSALKVKSSSSSGSIATVQVASSITFALQRLQSQQWASVILEVARSQYAERIGELLETFPEQSCQSRCESSNICHAAMSMHEKKLLVNFIGLYSGALLQHNAEDDVPDPIESRILTFFMNQVKTNLAQNKCSFSTSKPFDFRGSFSSLQIREDSSDSYQRRDWRTGIADTLMLNARASHKNMMKKVEEVCQDLEDRCYDTETPLRIVVEEREQLSVKTEQLKNRNQELETQTQHASITIANLQQTIAQLEHHAEISSAQFEELSATLEAARSELEEQRHNSQETTQSEREKARTRELGLIATMAEKDQHLEELQDEIREQREENDETRRILDTVSKEKAACLEESVLLKQEISRLEQSTEANRLISAQKDDEIQQLLADKESSIMEIKALQQRVRIFGAKYP</sequence>
<dbReference type="RefSeq" id="XP_040687838.1">
    <property type="nucleotide sequence ID" value="XM_040838279.1"/>
</dbReference>
<gene>
    <name evidence="2" type="ORF">ASPWEDRAFT_562642</name>
</gene>
<dbReference type="STRING" id="1073089.A0A1L9RGW0"/>
<dbReference type="AlphaFoldDB" id="A0A1L9RGW0"/>
<feature type="region of interest" description="Disordered" evidence="1">
    <location>
        <begin position="652"/>
        <end position="672"/>
    </location>
</feature>
<name>A0A1L9RGW0_ASPWE</name>
<accession>A0A1L9RGW0</accession>
<keyword evidence="3" id="KW-1185">Reference proteome</keyword>
<protein>
    <submittedName>
        <fullName evidence="2">Uncharacterized protein</fullName>
    </submittedName>
</protein>
<evidence type="ECO:0000313" key="2">
    <source>
        <dbReference type="EMBL" id="OJJ34162.1"/>
    </source>
</evidence>
<proteinExistence type="predicted"/>
<dbReference type="OrthoDB" id="5332870at2759"/>
<evidence type="ECO:0000256" key="1">
    <source>
        <dbReference type="SAM" id="MobiDB-lite"/>
    </source>
</evidence>
<dbReference type="Proteomes" id="UP000184383">
    <property type="component" value="Unassembled WGS sequence"/>
</dbReference>
<dbReference type="GeneID" id="63754127"/>
<evidence type="ECO:0000313" key="3">
    <source>
        <dbReference type="Proteomes" id="UP000184383"/>
    </source>
</evidence>
<dbReference type="VEuPathDB" id="FungiDB:ASPWEDRAFT_562642"/>
<reference evidence="3" key="1">
    <citation type="journal article" date="2017" name="Genome Biol.">
        <title>Comparative genomics reveals high biological diversity and specific adaptations in the industrially and medically important fungal genus Aspergillus.</title>
        <authorList>
            <person name="de Vries R.P."/>
            <person name="Riley R."/>
            <person name="Wiebenga A."/>
            <person name="Aguilar-Osorio G."/>
            <person name="Amillis S."/>
            <person name="Uchima C.A."/>
            <person name="Anderluh G."/>
            <person name="Asadollahi M."/>
            <person name="Askin M."/>
            <person name="Barry K."/>
            <person name="Battaglia E."/>
            <person name="Bayram O."/>
            <person name="Benocci T."/>
            <person name="Braus-Stromeyer S.A."/>
            <person name="Caldana C."/>
            <person name="Canovas D."/>
            <person name="Cerqueira G.C."/>
            <person name="Chen F."/>
            <person name="Chen W."/>
            <person name="Choi C."/>
            <person name="Clum A."/>
            <person name="Dos Santos R.A."/>
            <person name="Damasio A.R."/>
            <person name="Diallinas G."/>
            <person name="Emri T."/>
            <person name="Fekete E."/>
            <person name="Flipphi M."/>
            <person name="Freyberg S."/>
            <person name="Gallo A."/>
            <person name="Gournas C."/>
            <person name="Habgood R."/>
            <person name="Hainaut M."/>
            <person name="Harispe M.L."/>
            <person name="Henrissat B."/>
            <person name="Hilden K.S."/>
            <person name="Hope R."/>
            <person name="Hossain A."/>
            <person name="Karabika E."/>
            <person name="Karaffa L."/>
            <person name="Karanyi Z."/>
            <person name="Krasevec N."/>
            <person name="Kuo A."/>
            <person name="Kusch H."/>
            <person name="LaButti K."/>
            <person name="Lagendijk E.L."/>
            <person name="Lapidus A."/>
            <person name="Levasseur A."/>
            <person name="Lindquist E."/>
            <person name="Lipzen A."/>
            <person name="Logrieco A.F."/>
            <person name="MacCabe A."/>
            <person name="Maekelae M.R."/>
            <person name="Malavazi I."/>
            <person name="Melin P."/>
            <person name="Meyer V."/>
            <person name="Mielnichuk N."/>
            <person name="Miskei M."/>
            <person name="Molnar A.P."/>
            <person name="Mule G."/>
            <person name="Ngan C.Y."/>
            <person name="Orejas M."/>
            <person name="Orosz E."/>
            <person name="Ouedraogo J.P."/>
            <person name="Overkamp K.M."/>
            <person name="Park H.-S."/>
            <person name="Perrone G."/>
            <person name="Piumi F."/>
            <person name="Punt P.J."/>
            <person name="Ram A.F."/>
            <person name="Ramon A."/>
            <person name="Rauscher S."/>
            <person name="Record E."/>
            <person name="Riano-Pachon D.M."/>
            <person name="Robert V."/>
            <person name="Roehrig J."/>
            <person name="Ruller R."/>
            <person name="Salamov A."/>
            <person name="Salih N.S."/>
            <person name="Samson R.A."/>
            <person name="Sandor E."/>
            <person name="Sanguinetti M."/>
            <person name="Schuetze T."/>
            <person name="Sepcic K."/>
            <person name="Shelest E."/>
            <person name="Sherlock G."/>
            <person name="Sophianopoulou V."/>
            <person name="Squina F.M."/>
            <person name="Sun H."/>
            <person name="Susca A."/>
            <person name="Todd R.B."/>
            <person name="Tsang A."/>
            <person name="Unkles S.E."/>
            <person name="van de Wiele N."/>
            <person name="van Rossen-Uffink D."/>
            <person name="Oliveira J.V."/>
            <person name="Vesth T.C."/>
            <person name="Visser J."/>
            <person name="Yu J.-H."/>
            <person name="Zhou M."/>
            <person name="Andersen M.R."/>
            <person name="Archer D.B."/>
            <person name="Baker S.E."/>
            <person name="Benoit I."/>
            <person name="Brakhage A.A."/>
            <person name="Braus G.H."/>
            <person name="Fischer R."/>
            <person name="Frisvad J.C."/>
            <person name="Goldman G.H."/>
            <person name="Houbraken J."/>
            <person name="Oakley B."/>
            <person name="Pocsi I."/>
            <person name="Scazzocchio C."/>
            <person name="Seiboth B."/>
            <person name="vanKuyk P.A."/>
            <person name="Wortman J."/>
            <person name="Dyer P.S."/>
            <person name="Grigoriev I.V."/>
        </authorList>
    </citation>
    <scope>NUCLEOTIDE SEQUENCE [LARGE SCALE GENOMIC DNA]</scope>
    <source>
        <strain evidence="3">DTO 134E9</strain>
    </source>
</reference>
<dbReference type="EMBL" id="KV878213">
    <property type="protein sequence ID" value="OJJ34162.1"/>
    <property type="molecule type" value="Genomic_DNA"/>
</dbReference>